<dbReference type="STRING" id="106634.TVD_00640"/>
<protein>
    <recommendedName>
        <fullName evidence="2">Chemotaxis protein CheW</fullName>
    </recommendedName>
</protein>
<name>A0A0G3FY90_9GAMM</name>
<comment type="subcellular location">
    <subcellularLocation>
        <location evidence="1">Cytoplasm</location>
    </subcellularLocation>
</comment>
<dbReference type="AlphaFoldDB" id="A0A0G3FY90"/>
<dbReference type="Gene3D" id="2.30.30.40">
    <property type="entry name" value="SH3 Domains"/>
    <property type="match status" value="1"/>
</dbReference>
<keyword evidence="6" id="KW-1185">Reference proteome</keyword>
<accession>A0A0G3FY90</accession>
<evidence type="ECO:0000256" key="3">
    <source>
        <dbReference type="ARBA" id="ARBA00022490"/>
    </source>
</evidence>
<dbReference type="PANTHER" id="PTHR22617">
    <property type="entry name" value="CHEMOTAXIS SENSOR HISTIDINE KINASE-RELATED"/>
    <property type="match status" value="1"/>
</dbReference>
<dbReference type="PROSITE" id="PS50851">
    <property type="entry name" value="CHEW"/>
    <property type="match status" value="1"/>
</dbReference>
<dbReference type="PATRIC" id="fig|106634.4.peg.130"/>
<organism evidence="5 6">
    <name type="scientific">Thioalkalivibrio versutus</name>
    <dbReference type="NCBI Taxonomy" id="106634"/>
    <lineage>
        <taxon>Bacteria</taxon>
        <taxon>Pseudomonadati</taxon>
        <taxon>Pseudomonadota</taxon>
        <taxon>Gammaproteobacteria</taxon>
        <taxon>Chromatiales</taxon>
        <taxon>Ectothiorhodospiraceae</taxon>
        <taxon>Thioalkalivibrio</taxon>
    </lineage>
</organism>
<dbReference type="Proteomes" id="UP000064201">
    <property type="component" value="Chromosome"/>
</dbReference>
<dbReference type="PANTHER" id="PTHR22617:SF45">
    <property type="entry name" value="CHEMOTAXIS PROTEIN CHEW"/>
    <property type="match status" value="1"/>
</dbReference>
<dbReference type="SMART" id="SM00260">
    <property type="entry name" value="CheW"/>
    <property type="match status" value="1"/>
</dbReference>
<evidence type="ECO:0000259" key="4">
    <source>
        <dbReference type="PROSITE" id="PS50851"/>
    </source>
</evidence>
<evidence type="ECO:0000256" key="1">
    <source>
        <dbReference type="ARBA" id="ARBA00004496"/>
    </source>
</evidence>
<proteinExistence type="predicted"/>
<dbReference type="GO" id="GO:0006935">
    <property type="term" value="P:chemotaxis"/>
    <property type="evidence" value="ECO:0007669"/>
    <property type="project" value="InterPro"/>
</dbReference>
<dbReference type="KEGG" id="tvr:TVD_00640"/>
<feature type="domain" description="CheW-like" evidence="4">
    <location>
        <begin position="17"/>
        <end position="161"/>
    </location>
</feature>
<dbReference type="SUPFAM" id="SSF50341">
    <property type="entry name" value="CheW-like"/>
    <property type="match status" value="1"/>
</dbReference>
<dbReference type="CDD" id="cd00732">
    <property type="entry name" value="CheW"/>
    <property type="match status" value="1"/>
</dbReference>
<keyword evidence="3" id="KW-0963">Cytoplasm</keyword>
<dbReference type="InterPro" id="IPR036061">
    <property type="entry name" value="CheW-like_dom_sf"/>
</dbReference>
<dbReference type="InterPro" id="IPR002545">
    <property type="entry name" value="CheW-lke_dom"/>
</dbReference>
<evidence type="ECO:0000256" key="2">
    <source>
        <dbReference type="ARBA" id="ARBA00021483"/>
    </source>
</evidence>
<evidence type="ECO:0000313" key="5">
    <source>
        <dbReference type="EMBL" id="AKJ93960.1"/>
    </source>
</evidence>
<dbReference type="Gene3D" id="2.40.50.180">
    <property type="entry name" value="CheA-289, Domain 4"/>
    <property type="match status" value="1"/>
</dbReference>
<dbReference type="GO" id="GO:0005829">
    <property type="term" value="C:cytosol"/>
    <property type="evidence" value="ECO:0007669"/>
    <property type="project" value="TreeGrafter"/>
</dbReference>
<dbReference type="InterPro" id="IPR039315">
    <property type="entry name" value="CheW"/>
</dbReference>
<dbReference type="RefSeq" id="WP_018938350.1">
    <property type="nucleotide sequence ID" value="NZ_CP011367.1"/>
</dbReference>
<dbReference type="GO" id="GO:0007165">
    <property type="term" value="P:signal transduction"/>
    <property type="evidence" value="ECO:0007669"/>
    <property type="project" value="InterPro"/>
</dbReference>
<gene>
    <name evidence="5" type="ORF">TVD_00640</name>
</gene>
<dbReference type="EMBL" id="CP011367">
    <property type="protein sequence ID" value="AKJ93960.1"/>
    <property type="molecule type" value="Genomic_DNA"/>
</dbReference>
<sequence>MANDATQSIHDPATAGEDQYLTFILAEEEYGVDILRVQEIKGWERPTPLPNTPDYIRGVINVRGMIVPIIDMRLRFGMEPLEYGPTTVVIMLRVVGEERERVMGVVVDAVSEVYNIGSDNLQPAPDFGTRIGVNFVRGLATVEEQMILVLDIDTLLGPGLIASADAIEAEATA</sequence>
<evidence type="ECO:0000313" key="6">
    <source>
        <dbReference type="Proteomes" id="UP000064201"/>
    </source>
</evidence>
<dbReference type="OrthoDB" id="9790406at2"/>
<dbReference type="Pfam" id="PF01584">
    <property type="entry name" value="CheW"/>
    <property type="match status" value="1"/>
</dbReference>
<reference evidence="5 6" key="1">
    <citation type="submission" date="2015-04" db="EMBL/GenBank/DDBJ databases">
        <title>Complete Sequence for the Genome of the Thioalkalivibrio versutus D301.</title>
        <authorList>
            <person name="Mu T."/>
            <person name="Zhou J."/>
            <person name="Xu X."/>
        </authorList>
    </citation>
    <scope>NUCLEOTIDE SEQUENCE [LARGE SCALE GENOMIC DNA]</scope>
    <source>
        <strain evidence="5 6">D301</strain>
    </source>
</reference>